<dbReference type="GO" id="GO:0005886">
    <property type="term" value="C:plasma membrane"/>
    <property type="evidence" value="ECO:0007669"/>
    <property type="project" value="UniProtKB-SubCell"/>
</dbReference>
<evidence type="ECO:0000256" key="3">
    <source>
        <dbReference type="ARBA" id="ARBA00022692"/>
    </source>
</evidence>
<feature type="transmembrane region" description="Helical" evidence="6">
    <location>
        <begin position="72"/>
        <end position="93"/>
    </location>
</feature>
<evidence type="ECO:0000259" key="7">
    <source>
        <dbReference type="Pfam" id="PF00892"/>
    </source>
</evidence>
<keyword evidence="5 6" id="KW-0472">Membrane</keyword>
<evidence type="ECO:0000313" key="8">
    <source>
        <dbReference type="EMBL" id="KGI21695.1"/>
    </source>
</evidence>
<name>A0A098YPP0_9BACT</name>
<keyword evidence="4 6" id="KW-1133">Transmembrane helix</keyword>
<comment type="subcellular location">
    <subcellularLocation>
        <location evidence="1">Cell membrane</location>
        <topology evidence="1">Multi-pass membrane protein</topology>
    </subcellularLocation>
</comment>
<reference evidence="8 9" key="1">
    <citation type="submission" date="2014-07" db="EMBL/GenBank/DDBJ databases">
        <authorList>
            <person name="McCorrison J."/>
            <person name="Sanka R."/>
            <person name="Torralba M."/>
            <person name="Gillis M."/>
            <person name="Haft D.H."/>
            <person name="Methe B."/>
            <person name="Sutton G."/>
            <person name="Nelson K.E."/>
        </authorList>
    </citation>
    <scope>NUCLEOTIDE SEQUENCE [LARGE SCALE GENOMIC DNA]</scope>
    <source>
        <strain evidence="8 9">S9-PR14</strain>
    </source>
</reference>
<keyword evidence="2" id="KW-1003">Cell membrane</keyword>
<dbReference type="RefSeq" id="WP_036928143.1">
    <property type="nucleotide sequence ID" value="NZ_JRPQ01000132.1"/>
</dbReference>
<dbReference type="AlphaFoldDB" id="A0A098YPP0"/>
<dbReference type="Gene3D" id="1.10.3730.20">
    <property type="match status" value="1"/>
</dbReference>
<feature type="transmembrane region" description="Helical" evidence="6">
    <location>
        <begin position="186"/>
        <end position="204"/>
    </location>
</feature>
<dbReference type="InterPro" id="IPR000620">
    <property type="entry name" value="EamA_dom"/>
</dbReference>
<dbReference type="OrthoDB" id="9811486at2"/>
<dbReference type="Pfam" id="PF00892">
    <property type="entry name" value="EamA"/>
    <property type="match status" value="2"/>
</dbReference>
<dbReference type="PANTHER" id="PTHR32322">
    <property type="entry name" value="INNER MEMBRANE TRANSPORTER"/>
    <property type="match status" value="1"/>
</dbReference>
<evidence type="ECO:0000256" key="1">
    <source>
        <dbReference type="ARBA" id="ARBA00004651"/>
    </source>
</evidence>
<feature type="transmembrane region" description="Helical" evidence="6">
    <location>
        <begin position="277"/>
        <end position="295"/>
    </location>
</feature>
<dbReference type="InterPro" id="IPR037185">
    <property type="entry name" value="EmrE-like"/>
</dbReference>
<feature type="transmembrane region" description="Helical" evidence="6">
    <location>
        <begin position="38"/>
        <end position="60"/>
    </location>
</feature>
<feature type="transmembrane region" description="Helical" evidence="6">
    <location>
        <begin position="216"/>
        <end position="240"/>
    </location>
</feature>
<comment type="caution">
    <text evidence="8">The sequence shown here is derived from an EMBL/GenBank/DDBJ whole genome shotgun (WGS) entry which is preliminary data.</text>
</comment>
<feature type="transmembrane region" description="Helical" evidence="6">
    <location>
        <begin position="155"/>
        <end position="174"/>
    </location>
</feature>
<accession>A0A098YPP0</accession>
<dbReference type="InterPro" id="IPR050638">
    <property type="entry name" value="AA-Vitamin_Transporters"/>
</dbReference>
<dbReference type="PANTHER" id="PTHR32322:SF18">
    <property type="entry name" value="S-ADENOSYLMETHIONINE_S-ADENOSYLHOMOCYSTEINE TRANSPORTER"/>
    <property type="match status" value="1"/>
</dbReference>
<feature type="domain" description="EamA" evidence="7">
    <location>
        <begin position="156"/>
        <end position="294"/>
    </location>
</feature>
<sequence>MKKKQQKIQAHTAIILANVIFGLGVPVTKLLLDQWVTPMGYMFMRCLGAAVIFWAISLFLPKETVQRKDLLIIMLGGLLGFVISQTLTAWALVYTTPVYFSLIATLTPVATMLMAALFLKERMNGTKVFGVLIGIVGALLMVLMSWKSGSGKNDLLGITLTILSLMTWVVYLLITRNVSQKYTAVTQMKWIFLISTLAVLPFAAPEFDQQRLWSSQWAWSGVMEMTFIVVFATVIGYFAIPYAMRYLQATTVSIYTNLQPVVASFVAIYIGQDILTWDKPVAGILVLLSAYIITIRKSDGN</sequence>
<gene>
    <name evidence="8" type="ORF">HMPREF9304_08675</name>
</gene>
<feature type="transmembrane region" description="Helical" evidence="6">
    <location>
        <begin position="252"/>
        <end position="271"/>
    </location>
</feature>
<feature type="transmembrane region" description="Helical" evidence="6">
    <location>
        <begin position="128"/>
        <end position="149"/>
    </location>
</feature>
<organism evidence="8 9">
    <name type="scientific">Hoylesella timonensis S9-PR14</name>
    <dbReference type="NCBI Taxonomy" id="1401062"/>
    <lineage>
        <taxon>Bacteria</taxon>
        <taxon>Pseudomonadati</taxon>
        <taxon>Bacteroidota</taxon>
        <taxon>Bacteroidia</taxon>
        <taxon>Bacteroidales</taxon>
        <taxon>Prevotellaceae</taxon>
        <taxon>Hoylesella</taxon>
    </lineage>
</organism>
<evidence type="ECO:0000256" key="6">
    <source>
        <dbReference type="SAM" id="Phobius"/>
    </source>
</evidence>
<dbReference type="Proteomes" id="UP000029723">
    <property type="component" value="Unassembled WGS sequence"/>
</dbReference>
<feature type="transmembrane region" description="Helical" evidence="6">
    <location>
        <begin position="99"/>
        <end position="119"/>
    </location>
</feature>
<proteinExistence type="predicted"/>
<evidence type="ECO:0000256" key="4">
    <source>
        <dbReference type="ARBA" id="ARBA00022989"/>
    </source>
</evidence>
<evidence type="ECO:0000313" key="9">
    <source>
        <dbReference type="Proteomes" id="UP000029723"/>
    </source>
</evidence>
<dbReference type="SUPFAM" id="SSF103481">
    <property type="entry name" value="Multidrug resistance efflux transporter EmrE"/>
    <property type="match status" value="2"/>
</dbReference>
<evidence type="ECO:0000256" key="2">
    <source>
        <dbReference type="ARBA" id="ARBA00022475"/>
    </source>
</evidence>
<dbReference type="EMBL" id="JRPQ01000132">
    <property type="protein sequence ID" value="KGI21695.1"/>
    <property type="molecule type" value="Genomic_DNA"/>
</dbReference>
<feature type="transmembrane region" description="Helical" evidence="6">
    <location>
        <begin position="12"/>
        <end position="32"/>
    </location>
</feature>
<evidence type="ECO:0000256" key="5">
    <source>
        <dbReference type="ARBA" id="ARBA00023136"/>
    </source>
</evidence>
<keyword evidence="3 6" id="KW-0812">Transmembrane</keyword>
<feature type="domain" description="EamA" evidence="7">
    <location>
        <begin position="12"/>
        <end position="142"/>
    </location>
</feature>
<protein>
    <submittedName>
        <fullName evidence="8">Membrane protein</fullName>
    </submittedName>
</protein>